<evidence type="ECO:0000256" key="5">
    <source>
        <dbReference type="ARBA" id="ARBA00022989"/>
    </source>
</evidence>
<keyword evidence="3" id="KW-1003">Cell membrane</keyword>
<evidence type="ECO:0000313" key="10">
    <source>
        <dbReference type="Proteomes" id="UP001647436"/>
    </source>
</evidence>
<evidence type="ECO:0000256" key="7">
    <source>
        <dbReference type="SAM" id="Phobius"/>
    </source>
</evidence>
<feature type="transmembrane region" description="Helical" evidence="7">
    <location>
        <begin position="304"/>
        <end position="323"/>
    </location>
</feature>
<dbReference type="PANTHER" id="PTHR23517">
    <property type="entry name" value="RESISTANCE PROTEIN MDTM, PUTATIVE-RELATED-RELATED"/>
    <property type="match status" value="1"/>
</dbReference>
<dbReference type="Proteomes" id="UP001647436">
    <property type="component" value="Unassembled WGS sequence"/>
</dbReference>
<feature type="transmembrane region" description="Helical" evidence="7">
    <location>
        <begin position="113"/>
        <end position="138"/>
    </location>
</feature>
<comment type="subcellular location">
    <subcellularLocation>
        <location evidence="1">Cell membrane</location>
        <topology evidence="1">Multi-pass membrane protein</topology>
    </subcellularLocation>
</comment>
<keyword evidence="10" id="KW-1185">Reference proteome</keyword>
<feature type="transmembrane region" description="Helical" evidence="7">
    <location>
        <begin position="181"/>
        <end position="201"/>
    </location>
</feature>
<dbReference type="InterPro" id="IPR036259">
    <property type="entry name" value="MFS_trans_sf"/>
</dbReference>
<dbReference type="EMBL" id="JAANES010000006">
    <property type="protein sequence ID" value="MBS3021594.1"/>
    <property type="molecule type" value="Genomic_DNA"/>
</dbReference>
<evidence type="ECO:0000256" key="3">
    <source>
        <dbReference type="ARBA" id="ARBA00022475"/>
    </source>
</evidence>
<feature type="transmembrane region" description="Helical" evidence="7">
    <location>
        <begin position="59"/>
        <end position="76"/>
    </location>
</feature>
<keyword evidence="6 7" id="KW-0472">Membrane</keyword>
<comment type="caution">
    <text evidence="9">The sequence shown here is derived from an EMBL/GenBank/DDBJ whole genome shotgun (WGS) entry which is preliminary data.</text>
</comment>
<dbReference type="Gene3D" id="1.20.1250.20">
    <property type="entry name" value="MFS general substrate transporter like domains"/>
    <property type="match status" value="1"/>
</dbReference>
<reference evidence="9 10" key="1">
    <citation type="submission" date="2020-03" db="EMBL/GenBank/DDBJ databases">
        <title>The role of nitrogen metabolism on polyethylene biodegradation.</title>
        <authorList>
            <person name="Peixoto J."/>
            <person name="Vizzotto C.S."/>
            <person name="Ramos A."/>
            <person name="Alves G."/>
            <person name="Steindorff A."/>
            <person name="Kruger R."/>
        </authorList>
    </citation>
    <scope>NUCLEOTIDE SEQUENCE [LARGE SCALE GENOMIC DNA]</scope>
    <source>
        <strain evidence="9 10">PE63</strain>
    </source>
</reference>
<evidence type="ECO:0000256" key="4">
    <source>
        <dbReference type="ARBA" id="ARBA00022692"/>
    </source>
</evidence>
<dbReference type="Pfam" id="PF07690">
    <property type="entry name" value="MFS_1"/>
    <property type="match status" value="2"/>
</dbReference>
<proteinExistence type="predicted"/>
<feature type="transmembrane region" description="Helical" evidence="7">
    <location>
        <begin position="329"/>
        <end position="353"/>
    </location>
</feature>
<evidence type="ECO:0000256" key="1">
    <source>
        <dbReference type="ARBA" id="ARBA00004651"/>
    </source>
</evidence>
<dbReference type="InterPro" id="IPR020846">
    <property type="entry name" value="MFS_dom"/>
</dbReference>
<dbReference type="InterPro" id="IPR050171">
    <property type="entry name" value="MFS_Transporters"/>
</dbReference>
<dbReference type="InterPro" id="IPR011701">
    <property type="entry name" value="MFS"/>
</dbReference>
<feature type="transmembrane region" description="Helical" evidence="7">
    <location>
        <begin position="393"/>
        <end position="416"/>
    </location>
</feature>
<feature type="transmembrane region" description="Helical" evidence="7">
    <location>
        <begin position="150"/>
        <end position="175"/>
    </location>
</feature>
<feature type="transmembrane region" description="Helical" evidence="7">
    <location>
        <begin position="365"/>
        <end position="387"/>
    </location>
</feature>
<protein>
    <recommendedName>
        <fullName evidence="8">Major facilitator superfamily (MFS) profile domain-containing protein</fullName>
    </recommendedName>
</protein>
<feature type="transmembrane region" description="Helical" evidence="7">
    <location>
        <begin position="239"/>
        <end position="258"/>
    </location>
</feature>
<accession>A0ABS5LZ58</accession>
<sequence length="426" mass="45284">MKRQQMSQGNTWQAEVATAQAAVWWVGFGLVVGVLGAALISPLYALYQQDWQLRPSDISLIYVLYMCGGLCALLFLGRLPDRIGFQRVMLCFLCLTLVGTLISMLAWNLPSLIVGRFVVGLSSSLITISATTGLTLLAASGATRLQPRRVAMVASFLNVLGFGLGPLIGGVAGQWLPRPLATAYLVPLVLGCIGVAGVLMVKLPESAQLKAGRPAQAAARLRWQDCLPQLTWPGREDSLAFALTCGYPFVAFGVFGLYASMAPLFLQQMIAWSGPVVSGTAIAVILLVSAGIQLLAASLPLHRCGFAGMALLALSNAVLMLNLQARSMLLFVLGVCLTALGHGMCMLAGMSMVGRLAGPDNRAGLLSTYQTIGLLGSMLPMLVVGWIADRWSITLAVSLFACFVMLLATLLGLAFVRHPRMREAAD</sequence>
<gene>
    <name evidence="9" type="ORF">DJFAAGMI_04367</name>
</gene>
<feature type="transmembrane region" description="Helical" evidence="7">
    <location>
        <begin position="21"/>
        <end position="47"/>
    </location>
</feature>
<dbReference type="SUPFAM" id="SSF103473">
    <property type="entry name" value="MFS general substrate transporter"/>
    <property type="match status" value="1"/>
</dbReference>
<feature type="transmembrane region" description="Helical" evidence="7">
    <location>
        <begin position="270"/>
        <end position="292"/>
    </location>
</feature>
<evidence type="ECO:0000256" key="6">
    <source>
        <dbReference type="ARBA" id="ARBA00023136"/>
    </source>
</evidence>
<evidence type="ECO:0000256" key="2">
    <source>
        <dbReference type="ARBA" id="ARBA00022448"/>
    </source>
</evidence>
<feature type="transmembrane region" description="Helical" evidence="7">
    <location>
        <begin position="88"/>
        <end position="107"/>
    </location>
</feature>
<name>A0ABS5LZ58_9BURK</name>
<keyword evidence="2" id="KW-0813">Transport</keyword>
<keyword evidence="5 7" id="KW-1133">Transmembrane helix</keyword>
<feature type="domain" description="Major facilitator superfamily (MFS) profile" evidence="8">
    <location>
        <begin position="22"/>
        <end position="420"/>
    </location>
</feature>
<evidence type="ECO:0000313" key="9">
    <source>
        <dbReference type="EMBL" id="MBS3021594.1"/>
    </source>
</evidence>
<dbReference type="PANTHER" id="PTHR23517:SF13">
    <property type="entry name" value="MAJOR FACILITATOR SUPERFAMILY MFS_1"/>
    <property type="match status" value="1"/>
</dbReference>
<dbReference type="PROSITE" id="PS50850">
    <property type="entry name" value="MFS"/>
    <property type="match status" value="1"/>
</dbReference>
<evidence type="ECO:0000259" key="8">
    <source>
        <dbReference type="PROSITE" id="PS50850"/>
    </source>
</evidence>
<organism evidence="9 10">
    <name type="scientific">Comamonas brasiliensis</name>
    <dbReference type="NCBI Taxonomy" id="1812482"/>
    <lineage>
        <taxon>Bacteria</taxon>
        <taxon>Pseudomonadati</taxon>
        <taxon>Pseudomonadota</taxon>
        <taxon>Betaproteobacteria</taxon>
        <taxon>Burkholderiales</taxon>
        <taxon>Comamonadaceae</taxon>
        <taxon>Comamonas</taxon>
    </lineage>
</organism>
<keyword evidence="4 7" id="KW-0812">Transmembrane</keyword>